<keyword evidence="3" id="KW-1185">Reference proteome</keyword>
<comment type="caution">
    <text evidence="2">The sequence shown here is derived from an EMBL/GenBank/DDBJ whole genome shotgun (WGS) entry which is preliminary data.</text>
</comment>
<feature type="domain" description="HTH arsR-type" evidence="1">
    <location>
        <begin position="19"/>
        <end position="98"/>
    </location>
</feature>
<organism evidence="2 3">
    <name type="scientific">Zhihengliuella salsuginis</name>
    <dbReference type="NCBI Taxonomy" id="578222"/>
    <lineage>
        <taxon>Bacteria</taxon>
        <taxon>Bacillati</taxon>
        <taxon>Actinomycetota</taxon>
        <taxon>Actinomycetes</taxon>
        <taxon>Micrococcales</taxon>
        <taxon>Micrococcaceae</taxon>
        <taxon>Zhihengliuella</taxon>
    </lineage>
</organism>
<dbReference type="EMBL" id="BMXK01000003">
    <property type="protein sequence ID" value="GHD02964.1"/>
    <property type="molecule type" value="Genomic_DNA"/>
</dbReference>
<dbReference type="SUPFAM" id="SSF46785">
    <property type="entry name" value="Winged helix' DNA-binding domain"/>
    <property type="match status" value="1"/>
</dbReference>
<evidence type="ECO:0000313" key="3">
    <source>
        <dbReference type="Proteomes" id="UP000642819"/>
    </source>
</evidence>
<dbReference type="InterPro" id="IPR001845">
    <property type="entry name" value="HTH_ArsR_DNA-bd_dom"/>
</dbReference>
<evidence type="ECO:0000259" key="1">
    <source>
        <dbReference type="SMART" id="SM00418"/>
    </source>
</evidence>
<proteinExistence type="predicted"/>
<dbReference type="Proteomes" id="UP000642819">
    <property type="component" value="Unassembled WGS sequence"/>
</dbReference>
<dbReference type="SMART" id="SM00418">
    <property type="entry name" value="HTH_ARSR"/>
    <property type="match status" value="1"/>
</dbReference>
<evidence type="ECO:0000313" key="2">
    <source>
        <dbReference type="EMBL" id="GHD02964.1"/>
    </source>
</evidence>
<accession>A0ABQ3GGL0</accession>
<dbReference type="InterPro" id="IPR036390">
    <property type="entry name" value="WH_DNA-bd_sf"/>
</dbReference>
<dbReference type="InterPro" id="IPR011991">
    <property type="entry name" value="ArsR-like_HTH"/>
</dbReference>
<dbReference type="CDD" id="cd00090">
    <property type="entry name" value="HTH_ARSR"/>
    <property type="match status" value="1"/>
</dbReference>
<sequence>MSIVARSKSDNPVVINDPQAIRALAHEARLEALEELFASQSSRTATELASRCKLTPSAMSYHLRALEKYGYVERAASEGDARERRWKAAGDRLIVESFNQAPSAKGAFLNVQLGAFRDRLAVEIARREAEAKAGIEPPEDRAPVLTTGMVFLNDDQREEFMTRVYDLMREYEAMAGPEERSVDAKRVYYMLSILPEFEESEDAAGDQPWTRPGLPKR</sequence>
<name>A0ABQ3GGL0_9MICC</name>
<reference evidence="3" key="1">
    <citation type="journal article" date="2019" name="Int. J. Syst. Evol. Microbiol.">
        <title>The Global Catalogue of Microorganisms (GCM) 10K type strain sequencing project: providing services to taxonomists for standard genome sequencing and annotation.</title>
        <authorList>
            <consortium name="The Broad Institute Genomics Platform"/>
            <consortium name="The Broad Institute Genome Sequencing Center for Infectious Disease"/>
            <person name="Wu L."/>
            <person name="Ma J."/>
        </authorList>
    </citation>
    <scope>NUCLEOTIDE SEQUENCE [LARGE SCALE GENOMIC DNA]</scope>
    <source>
        <strain evidence="3">KCTC 19466</strain>
    </source>
</reference>
<protein>
    <recommendedName>
        <fullName evidence="1">HTH arsR-type domain-containing protein</fullName>
    </recommendedName>
</protein>
<dbReference type="Pfam" id="PF12840">
    <property type="entry name" value="HTH_20"/>
    <property type="match status" value="1"/>
</dbReference>
<dbReference type="Gene3D" id="1.10.10.10">
    <property type="entry name" value="Winged helix-like DNA-binding domain superfamily/Winged helix DNA-binding domain"/>
    <property type="match status" value="1"/>
</dbReference>
<dbReference type="InterPro" id="IPR036388">
    <property type="entry name" value="WH-like_DNA-bd_sf"/>
</dbReference>
<gene>
    <name evidence="2" type="ORF">GCM10008096_08690</name>
</gene>